<sequence>MDLDYTQKLLCANDESKKITIYGFLQVVRKHGFPFESMMSANAESAIKPTSEEARAEIAKMVIPLVTEFSDAEVQGHLVTIYGWYKGIKRDDDQGHQARGEEWARLIKEARQVSTKTEAHLQAEKVDAARRAISFFYQRFMMVWRIGPISRDMFATASFPGKPRIKDFLRYVQPLDRANLTVVIGKQDIDWSVKKPEIYHFLEKLI</sequence>
<evidence type="ECO:0000313" key="2">
    <source>
        <dbReference type="Proteomes" id="UP001209540"/>
    </source>
</evidence>
<organism evidence="1 2">
    <name type="scientific">Phascolomyces articulosus</name>
    <dbReference type="NCBI Taxonomy" id="60185"/>
    <lineage>
        <taxon>Eukaryota</taxon>
        <taxon>Fungi</taxon>
        <taxon>Fungi incertae sedis</taxon>
        <taxon>Mucoromycota</taxon>
        <taxon>Mucoromycotina</taxon>
        <taxon>Mucoromycetes</taxon>
        <taxon>Mucorales</taxon>
        <taxon>Lichtheimiaceae</taxon>
        <taxon>Phascolomyces</taxon>
    </lineage>
</organism>
<keyword evidence="2" id="KW-1185">Reference proteome</keyword>
<name>A0AAD5P9T9_9FUNG</name>
<dbReference type="Proteomes" id="UP001209540">
    <property type="component" value="Unassembled WGS sequence"/>
</dbReference>
<reference evidence="1" key="2">
    <citation type="submission" date="2023-02" db="EMBL/GenBank/DDBJ databases">
        <authorList>
            <consortium name="DOE Joint Genome Institute"/>
            <person name="Mondo S.J."/>
            <person name="Chang Y."/>
            <person name="Wang Y."/>
            <person name="Ahrendt S."/>
            <person name="Andreopoulos W."/>
            <person name="Barry K."/>
            <person name="Beard J."/>
            <person name="Benny G.L."/>
            <person name="Blankenship S."/>
            <person name="Bonito G."/>
            <person name="Cuomo C."/>
            <person name="Desiro A."/>
            <person name="Gervers K.A."/>
            <person name="Hundley H."/>
            <person name="Kuo A."/>
            <person name="LaButti K."/>
            <person name="Lang B.F."/>
            <person name="Lipzen A."/>
            <person name="O'Donnell K."/>
            <person name="Pangilinan J."/>
            <person name="Reynolds N."/>
            <person name="Sandor L."/>
            <person name="Smith M.W."/>
            <person name="Tsang A."/>
            <person name="Grigoriev I.V."/>
            <person name="Stajich J.E."/>
            <person name="Spatafora J.W."/>
        </authorList>
    </citation>
    <scope>NUCLEOTIDE SEQUENCE</scope>
    <source>
        <strain evidence="1">RSA 2281</strain>
    </source>
</reference>
<reference evidence="1" key="1">
    <citation type="journal article" date="2022" name="IScience">
        <title>Evolution of zygomycete secretomes and the origins of terrestrial fungal ecologies.</title>
        <authorList>
            <person name="Chang Y."/>
            <person name="Wang Y."/>
            <person name="Mondo S."/>
            <person name="Ahrendt S."/>
            <person name="Andreopoulos W."/>
            <person name="Barry K."/>
            <person name="Beard J."/>
            <person name="Benny G.L."/>
            <person name="Blankenship S."/>
            <person name="Bonito G."/>
            <person name="Cuomo C."/>
            <person name="Desiro A."/>
            <person name="Gervers K.A."/>
            <person name="Hundley H."/>
            <person name="Kuo A."/>
            <person name="LaButti K."/>
            <person name="Lang B.F."/>
            <person name="Lipzen A."/>
            <person name="O'Donnell K."/>
            <person name="Pangilinan J."/>
            <person name="Reynolds N."/>
            <person name="Sandor L."/>
            <person name="Smith M.E."/>
            <person name="Tsang A."/>
            <person name="Grigoriev I.V."/>
            <person name="Stajich J.E."/>
            <person name="Spatafora J.W."/>
        </authorList>
    </citation>
    <scope>NUCLEOTIDE SEQUENCE</scope>
    <source>
        <strain evidence="1">RSA 2281</strain>
    </source>
</reference>
<accession>A0AAD5P9T9</accession>
<proteinExistence type="predicted"/>
<protein>
    <submittedName>
        <fullName evidence="1">Uncharacterized protein</fullName>
    </submittedName>
</protein>
<evidence type="ECO:0000313" key="1">
    <source>
        <dbReference type="EMBL" id="KAI9251804.1"/>
    </source>
</evidence>
<gene>
    <name evidence="1" type="ORF">BDA99DRAFT_521219</name>
</gene>
<dbReference type="AlphaFoldDB" id="A0AAD5P9T9"/>
<comment type="caution">
    <text evidence="1">The sequence shown here is derived from an EMBL/GenBank/DDBJ whole genome shotgun (WGS) entry which is preliminary data.</text>
</comment>
<dbReference type="EMBL" id="JAIXMP010000029">
    <property type="protein sequence ID" value="KAI9251804.1"/>
    <property type="molecule type" value="Genomic_DNA"/>
</dbReference>